<comment type="caution">
    <text evidence="5">The sequence shown here is derived from an EMBL/GenBank/DDBJ whole genome shotgun (WGS) entry which is preliminary data.</text>
</comment>
<dbReference type="PROSITE" id="PS51186">
    <property type="entry name" value="GNAT"/>
    <property type="match status" value="1"/>
</dbReference>
<dbReference type="InterPro" id="IPR017255">
    <property type="entry name" value="AcTrfase_GNAT_prd"/>
</dbReference>
<proteinExistence type="inferred from homology"/>
<dbReference type="InterPro" id="IPR000182">
    <property type="entry name" value="GNAT_dom"/>
</dbReference>
<protein>
    <submittedName>
        <fullName evidence="5">Ribosomal protein S18 acetylase RimI-like enzyme</fullName>
    </submittedName>
</protein>
<dbReference type="SUPFAM" id="SSF55729">
    <property type="entry name" value="Acyl-CoA N-acyltransferases (Nat)"/>
    <property type="match status" value="1"/>
</dbReference>
<evidence type="ECO:0000256" key="2">
    <source>
        <dbReference type="ARBA" id="ARBA00023315"/>
    </source>
</evidence>
<keyword evidence="6" id="KW-1185">Reference proteome</keyword>
<comment type="similarity">
    <text evidence="3">Belongs to the acetyltransferase family. MAK3 subfamily.</text>
</comment>
<evidence type="ECO:0000313" key="5">
    <source>
        <dbReference type="EMBL" id="MDQ0359951.1"/>
    </source>
</evidence>
<evidence type="ECO:0000313" key="6">
    <source>
        <dbReference type="Proteomes" id="UP001230220"/>
    </source>
</evidence>
<dbReference type="InterPro" id="IPR044542">
    <property type="entry name" value="NAA30-like"/>
</dbReference>
<reference evidence="5 6" key="1">
    <citation type="submission" date="2023-07" db="EMBL/GenBank/DDBJ databases">
        <title>Genomic Encyclopedia of Type Strains, Phase IV (KMG-IV): sequencing the most valuable type-strain genomes for metagenomic binning, comparative biology and taxonomic classification.</title>
        <authorList>
            <person name="Goeker M."/>
        </authorList>
    </citation>
    <scope>NUCLEOTIDE SEQUENCE [LARGE SCALE GENOMIC DNA]</scope>
    <source>
        <strain evidence="5 6">DSM 16784</strain>
    </source>
</reference>
<dbReference type="PIRSF" id="PIRSF037663">
    <property type="entry name" value="Acetyltransf_GNAT_prd"/>
    <property type="match status" value="1"/>
</dbReference>
<dbReference type="PANTHER" id="PTHR45896:SF1">
    <property type="entry name" value="N-ALPHA-ACETYLTRANSFERASE 30"/>
    <property type="match status" value="1"/>
</dbReference>
<dbReference type="CDD" id="cd04301">
    <property type="entry name" value="NAT_SF"/>
    <property type="match status" value="1"/>
</dbReference>
<dbReference type="EMBL" id="JAUSUR010000001">
    <property type="protein sequence ID" value="MDQ0359951.1"/>
    <property type="molecule type" value="Genomic_DNA"/>
</dbReference>
<sequence>MIRLLRIDDYSQVYKLWTQIDGMGMRSLDDSKEGIEKFLKRNPTTNFVAIEDNQIVGIILCGHDGRRAYIYHTAVKVDYRKQGIANLLVEHVKDSLLKEGINKVALVAFKSNQLGNDFWQSVGFTKRDDLYYRNLSLNSNNK</sequence>
<dbReference type="Gene3D" id="3.40.630.30">
    <property type="match status" value="1"/>
</dbReference>
<evidence type="ECO:0000259" key="4">
    <source>
        <dbReference type="PROSITE" id="PS51186"/>
    </source>
</evidence>
<dbReference type="InterPro" id="IPR016181">
    <property type="entry name" value="Acyl_CoA_acyltransferase"/>
</dbReference>
<evidence type="ECO:0000256" key="1">
    <source>
        <dbReference type="ARBA" id="ARBA00022679"/>
    </source>
</evidence>
<name>A0ABU0DZF6_9FIRM</name>
<dbReference type="RefSeq" id="WP_307405495.1">
    <property type="nucleotide sequence ID" value="NZ_JAUSUR010000001.1"/>
</dbReference>
<feature type="domain" description="N-acetyltransferase" evidence="4">
    <location>
        <begin position="1"/>
        <end position="142"/>
    </location>
</feature>
<organism evidence="5 6">
    <name type="scientific">Breznakia pachnodae</name>
    <dbReference type="NCBI Taxonomy" id="265178"/>
    <lineage>
        <taxon>Bacteria</taxon>
        <taxon>Bacillati</taxon>
        <taxon>Bacillota</taxon>
        <taxon>Erysipelotrichia</taxon>
        <taxon>Erysipelotrichales</taxon>
        <taxon>Erysipelotrichaceae</taxon>
        <taxon>Breznakia</taxon>
    </lineage>
</organism>
<accession>A0ABU0DZF6</accession>
<evidence type="ECO:0000256" key="3">
    <source>
        <dbReference type="ARBA" id="ARBA00024025"/>
    </source>
</evidence>
<keyword evidence="1" id="KW-0808">Transferase</keyword>
<keyword evidence="2" id="KW-0012">Acyltransferase</keyword>
<dbReference type="Proteomes" id="UP001230220">
    <property type="component" value="Unassembled WGS sequence"/>
</dbReference>
<dbReference type="PANTHER" id="PTHR45896">
    <property type="entry name" value="N-ALPHA-ACETYLTRANSFERASE 30"/>
    <property type="match status" value="1"/>
</dbReference>
<dbReference type="Pfam" id="PF00583">
    <property type="entry name" value="Acetyltransf_1"/>
    <property type="match status" value="1"/>
</dbReference>
<gene>
    <name evidence="5" type="ORF">J2S15_000682</name>
</gene>